<evidence type="ECO:0000313" key="2">
    <source>
        <dbReference type="EMBL" id="MFC0204659.1"/>
    </source>
</evidence>
<organism evidence="2 3">
    <name type="scientific">Novosphingobium soli</name>
    <dbReference type="NCBI Taxonomy" id="574956"/>
    <lineage>
        <taxon>Bacteria</taxon>
        <taxon>Pseudomonadati</taxon>
        <taxon>Pseudomonadota</taxon>
        <taxon>Alphaproteobacteria</taxon>
        <taxon>Sphingomonadales</taxon>
        <taxon>Sphingomonadaceae</taxon>
        <taxon>Novosphingobium</taxon>
    </lineage>
</organism>
<keyword evidence="3" id="KW-1185">Reference proteome</keyword>
<comment type="caution">
    <text evidence="2">The sequence shown here is derived from an EMBL/GenBank/DDBJ whole genome shotgun (WGS) entry which is preliminary data.</text>
</comment>
<keyword evidence="1" id="KW-1133">Transmembrane helix</keyword>
<keyword evidence="1" id="KW-0472">Membrane</keyword>
<feature type="transmembrane region" description="Helical" evidence="1">
    <location>
        <begin position="96"/>
        <end position="121"/>
    </location>
</feature>
<sequence>MAALGYFDLALLILVLVPVVVLPWEGHRTPDWLYLLLAGSGLAAALLRGGPAALAWSCAAGLGCLLLTSAMVTALRMQTRLRILTGGQLKLMAAGATWVGMTGTLVMMSVAVLTLFLLAAFQQAGAVRRRPDASAIVAVAIVSVAMQQHLPGM</sequence>
<evidence type="ECO:0008006" key="4">
    <source>
        <dbReference type="Google" id="ProtNLM"/>
    </source>
</evidence>
<accession>A0ABV6CVB2</accession>
<dbReference type="Proteomes" id="UP001589798">
    <property type="component" value="Unassembled WGS sequence"/>
</dbReference>
<evidence type="ECO:0000313" key="3">
    <source>
        <dbReference type="Proteomes" id="UP001589798"/>
    </source>
</evidence>
<keyword evidence="1" id="KW-0812">Transmembrane</keyword>
<proteinExistence type="predicted"/>
<dbReference type="EMBL" id="JBHLWK010000012">
    <property type="protein sequence ID" value="MFC0204659.1"/>
    <property type="molecule type" value="Genomic_DNA"/>
</dbReference>
<gene>
    <name evidence="2" type="ORF">ACFFJC_10280</name>
</gene>
<reference evidence="2 3" key="1">
    <citation type="submission" date="2024-09" db="EMBL/GenBank/DDBJ databases">
        <authorList>
            <person name="Sun Q."/>
            <person name="Mori K."/>
        </authorList>
    </citation>
    <scope>NUCLEOTIDE SEQUENCE [LARGE SCALE GENOMIC DNA]</scope>
    <source>
        <strain evidence="2 3">CCM 7706</strain>
    </source>
</reference>
<protein>
    <recommendedName>
        <fullName evidence="4">Prepilin type IV endopeptidase peptidase domain-containing protein</fullName>
    </recommendedName>
</protein>
<feature type="transmembrane region" description="Helical" evidence="1">
    <location>
        <begin position="53"/>
        <end position="75"/>
    </location>
</feature>
<dbReference type="RefSeq" id="WP_379487415.1">
    <property type="nucleotide sequence ID" value="NZ_JBHLWK010000012.1"/>
</dbReference>
<name>A0ABV6CVB2_9SPHN</name>
<feature type="transmembrane region" description="Helical" evidence="1">
    <location>
        <begin position="6"/>
        <end position="24"/>
    </location>
</feature>
<evidence type="ECO:0000256" key="1">
    <source>
        <dbReference type="SAM" id="Phobius"/>
    </source>
</evidence>